<reference evidence="2 3" key="1">
    <citation type="journal article" date="2016" name="Genome Biol. Evol.">
        <title>Divergent and convergent evolution of fungal pathogenicity.</title>
        <authorList>
            <person name="Shang Y."/>
            <person name="Xiao G."/>
            <person name="Zheng P."/>
            <person name="Cen K."/>
            <person name="Zhan S."/>
            <person name="Wang C."/>
        </authorList>
    </citation>
    <scope>NUCLEOTIDE SEQUENCE [LARGE SCALE GENOMIC DNA]</scope>
    <source>
        <strain evidence="2 3">RCEF 264</strain>
    </source>
</reference>
<feature type="compositionally biased region" description="Low complexity" evidence="1">
    <location>
        <begin position="21"/>
        <end position="41"/>
    </location>
</feature>
<protein>
    <submittedName>
        <fullName evidence="2">Uncharacterized protein</fullName>
    </submittedName>
</protein>
<sequence>MKPSAKRAKVGRTPHDALTDSNNSNKMSSKTGKKGTGNTRTNHADEDDEIAWTQRTMPEARFSGHDRVLRLEEKPRNIWQCAQRLCALLMASPMFTLEGKGCLDENLP</sequence>
<dbReference type="AlphaFoldDB" id="A0A167S3K5"/>
<feature type="compositionally biased region" description="Basic residues" evidence="1">
    <location>
        <begin position="1"/>
        <end position="12"/>
    </location>
</feature>
<dbReference type="EMBL" id="AZHD01000011">
    <property type="protein sequence ID" value="OAA59197.1"/>
    <property type="molecule type" value="Genomic_DNA"/>
</dbReference>
<feature type="region of interest" description="Disordered" evidence="1">
    <location>
        <begin position="1"/>
        <end position="55"/>
    </location>
</feature>
<evidence type="ECO:0000313" key="3">
    <source>
        <dbReference type="Proteomes" id="UP000076874"/>
    </source>
</evidence>
<keyword evidence="3" id="KW-1185">Reference proteome</keyword>
<accession>A0A167S3K5</accession>
<dbReference type="Proteomes" id="UP000076874">
    <property type="component" value="Unassembled WGS sequence"/>
</dbReference>
<name>A0A167S3K5_9HYPO</name>
<comment type="caution">
    <text evidence="2">The sequence shown here is derived from an EMBL/GenBank/DDBJ whole genome shotgun (WGS) entry which is preliminary data.</text>
</comment>
<evidence type="ECO:0000313" key="2">
    <source>
        <dbReference type="EMBL" id="OAA59197.1"/>
    </source>
</evidence>
<organism evidence="2 3">
    <name type="scientific">Niveomyces insectorum RCEF 264</name>
    <dbReference type="NCBI Taxonomy" id="1081102"/>
    <lineage>
        <taxon>Eukaryota</taxon>
        <taxon>Fungi</taxon>
        <taxon>Dikarya</taxon>
        <taxon>Ascomycota</taxon>
        <taxon>Pezizomycotina</taxon>
        <taxon>Sordariomycetes</taxon>
        <taxon>Hypocreomycetidae</taxon>
        <taxon>Hypocreales</taxon>
        <taxon>Cordycipitaceae</taxon>
        <taxon>Niveomyces</taxon>
    </lineage>
</organism>
<proteinExistence type="predicted"/>
<evidence type="ECO:0000256" key="1">
    <source>
        <dbReference type="SAM" id="MobiDB-lite"/>
    </source>
</evidence>
<gene>
    <name evidence="2" type="ORF">SPI_06399</name>
</gene>